<evidence type="ECO:0000313" key="1">
    <source>
        <dbReference type="EMBL" id="KAJ3176179.1"/>
    </source>
</evidence>
<reference evidence="1" key="1">
    <citation type="submission" date="2020-05" db="EMBL/GenBank/DDBJ databases">
        <title>Phylogenomic resolution of chytrid fungi.</title>
        <authorList>
            <person name="Stajich J.E."/>
            <person name="Amses K."/>
            <person name="Simmons R."/>
            <person name="Seto K."/>
            <person name="Myers J."/>
            <person name="Bonds A."/>
            <person name="Quandt C.A."/>
            <person name="Barry K."/>
            <person name="Liu P."/>
            <person name="Grigoriev I."/>
            <person name="Longcore J.E."/>
            <person name="James T.Y."/>
        </authorList>
    </citation>
    <scope>NUCLEOTIDE SEQUENCE</scope>
    <source>
        <strain evidence="1">JEL0379</strain>
    </source>
</reference>
<sequence length="208" mass="22939">MSIRKFKRSDGRPCRKYVQGQPGVNRAFRQQEEETLANVNTLPVGWTWPANQMRWPTDAAGMSLGPANNPVLKAGLSLLEHMLQSDAVVSRFRYQCLPVPPSEPPSLLEIEDMEEIIAAPGGPHLLTGPQIRAQIAANWPILGVSNATHPEDWQGMSLLQTNGPVTILIAGNLFRAMCSPKNDTEAVVLACHFAFVIMHELAHVLQFK</sequence>
<keyword evidence="2" id="KW-1185">Reference proteome</keyword>
<proteinExistence type="predicted"/>
<gene>
    <name evidence="1" type="ORF">HDU87_005394</name>
</gene>
<organism evidence="1 2">
    <name type="scientific">Geranomyces variabilis</name>
    <dbReference type="NCBI Taxonomy" id="109894"/>
    <lineage>
        <taxon>Eukaryota</taxon>
        <taxon>Fungi</taxon>
        <taxon>Fungi incertae sedis</taxon>
        <taxon>Chytridiomycota</taxon>
        <taxon>Chytridiomycota incertae sedis</taxon>
        <taxon>Chytridiomycetes</taxon>
        <taxon>Spizellomycetales</taxon>
        <taxon>Powellomycetaceae</taxon>
        <taxon>Geranomyces</taxon>
    </lineage>
</organism>
<protein>
    <submittedName>
        <fullName evidence="1">Uncharacterized protein</fullName>
    </submittedName>
</protein>
<dbReference type="EMBL" id="JADGJQ010000043">
    <property type="protein sequence ID" value="KAJ3176179.1"/>
    <property type="molecule type" value="Genomic_DNA"/>
</dbReference>
<dbReference type="Proteomes" id="UP001212152">
    <property type="component" value="Unassembled WGS sequence"/>
</dbReference>
<accession>A0AAD5XLR9</accession>
<evidence type="ECO:0000313" key="2">
    <source>
        <dbReference type="Proteomes" id="UP001212152"/>
    </source>
</evidence>
<name>A0AAD5XLR9_9FUNG</name>
<dbReference type="AlphaFoldDB" id="A0AAD5XLR9"/>
<comment type="caution">
    <text evidence="1">The sequence shown here is derived from an EMBL/GenBank/DDBJ whole genome shotgun (WGS) entry which is preliminary data.</text>
</comment>